<keyword evidence="6" id="KW-1133">Transmembrane helix</keyword>
<dbReference type="InterPro" id="IPR000719">
    <property type="entry name" value="Prot_kinase_dom"/>
</dbReference>
<feature type="compositionally biased region" description="Low complexity" evidence="5">
    <location>
        <begin position="275"/>
        <end position="289"/>
    </location>
</feature>
<dbReference type="InterPro" id="IPR011009">
    <property type="entry name" value="Kinase-like_dom_sf"/>
</dbReference>
<dbReference type="PROSITE" id="PS00108">
    <property type="entry name" value="PROTEIN_KINASE_ST"/>
    <property type="match status" value="1"/>
</dbReference>
<dbReference type="Gene3D" id="3.30.200.20">
    <property type="entry name" value="Phosphorylase Kinase, domain 1"/>
    <property type="match status" value="1"/>
</dbReference>
<dbReference type="Pfam" id="PF00069">
    <property type="entry name" value="Pkinase"/>
    <property type="match status" value="1"/>
</dbReference>
<organism evidence="8 9">
    <name type="scientific">Actinomadura rubrobrunea</name>
    <dbReference type="NCBI Taxonomy" id="115335"/>
    <lineage>
        <taxon>Bacteria</taxon>
        <taxon>Bacillati</taxon>
        <taxon>Actinomycetota</taxon>
        <taxon>Actinomycetes</taxon>
        <taxon>Streptosporangiales</taxon>
        <taxon>Thermomonosporaceae</taxon>
        <taxon>Actinomadura</taxon>
    </lineage>
</organism>
<dbReference type="InterPro" id="IPR008271">
    <property type="entry name" value="Ser/Thr_kinase_AS"/>
</dbReference>
<accession>A0A9W6PRR1</accession>
<dbReference type="PANTHER" id="PTHR43289:SF34">
    <property type="entry name" value="SERINE_THREONINE-PROTEIN KINASE YBDM-RELATED"/>
    <property type="match status" value="1"/>
</dbReference>
<dbReference type="PROSITE" id="PS50011">
    <property type="entry name" value="PROTEIN_KINASE_DOM"/>
    <property type="match status" value="1"/>
</dbReference>
<feature type="domain" description="Protein kinase" evidence="7">
    <location>
        <begin position="17"/>
        <end position="270"/>
    </location>
</feature>
<dbReference type="EMBL" id="BSRZ01000001">
    <property type="protein sequence ID" value="GLW61858.1"/>
    <property type="molecule type" value="Genomic_DNA"/>
</dbReference>
<gene>
    <name evidence="8" type="ORF">Arub01_01020</name>
</gene>
<sequence length="586" mass="58834">MEVGALRAGDPKRLGSYDLIGRVGEGGQGSVFLGESPDGRQVAIKLLHAELTSDDKARARFLREVEVAKRVAPFCTAQVIDADADGDRPYIVSEYVPGPSLNQYVTQKGPLSGAALDRLAVSTATALAAIHRAEVVHRDFKPHNVLIGPDGPRVIDFGVARAVSGSTTLTSKVIGTPSYMAPEMLKGEEVGTAADVFCWGATLTFAATGEPPFGQDTIPAVINRILHEEPNLGDLAGPLRDLVAECLDKDPAGRPDARQVLMRLLGHEERAGRTAAAPRPSQAAAADDPSVPDRHDEETAILAAGSVLAAELAHDADDADDVADAEGARADGPADGTADGTADGPADGAADGTADGPADGAADGAGDAEDAPDRTADRDPASARTQAVGAASAETDGDGAGRLPTPAEWATQDTLPPAAHPGPRRGPAVLHGGRRRLAALAGAAAALVAILITSAVLAFGGGDKTGKTVGDNDQGPSPAGVTPSAPKVGPTTAEPTPEKTATDTGPSSKPTDSGTPSDEPTTEPTGTPTAPTPTDTPTDTPTGEPSDPGTTDPEPTDPGPSEPEPKPTDPGPGDGTGGGSGGGSGD</sequence>
<proteinExistence type="predicted"/>
<feature type="region of interest" description="Disordered" evidence="5">
    <location>
        <begin position="315"/>
        <end position="430"/>
    </location>
</feature>
<dbReference type="GO" id="GO:0005524">
    <property type="term" value="F:ATP binding"/>
    <property type="evidence" value="ECO:0007669"/>
    <property type="project" value="UniProtKB-KW"/>
</dbReference>
<keyword evidence="6" id="KW-0812">Transmembrane</keyword>
<keyword evidence="3" id="KW-0418">Kinase</keyword>
<feature type="transmembrane region" description="Helical" evidence="6">
    <location>
        <begin position="437"/>
        <end position="459"/>
    </location>
</feature>
<evidence type="ECO:0000256" key="3">
    <source>
        <dbReference type="ARBA" id="ARBA00022777"/>
    </source>
</evidence>
<evidence type="ECO:0000256" key="5">
    <source>
        <dbReference type="SAM" id="MobiDB-lite"/>
    </source>
</evidence>
<dbReference type="SUPFAM" id="SSF56112">
    <property type="entry name" value="Protein kinase-like (PK-like)"/>
    <property type="match status" value="1"/>
</dbReference>
<keyword evidence="2" id="KW-0547">Nucleotide-binding</keyword>
<reference evidence="8" key="1">
    <citation type="submission" date="2023-02" db="EMBL/GenBank/DDBJ databases">
        <title>Actinomadura rubrobrunea NBRC 14622.</title>
        <authorList>
            <person name="Ichikawa N."/>
            <person name="Sato H."/>
            <person name="Tonouchi N."/>
        </authorList>
    </citation>
    <scope>NUCLEOTIDE SEQUENCE</scope>
    <source>
        <strain evidence="8">NBRC 14622</strain>
    </source>
</reference>
<evidence type="ECO:0000256" key="4">
    <source>
        <dbReference type="ARBA" id="ARBA00022840"/>
    </source>
</evidence>
<dbReference type="GO" id="GO:0004674">
    <property type="term" value="F:protein serine/threonine kinase activity"/>
    <property type="evidence" value="ECO:0007669"/>
    <property type="project" value="TreeGrafter"/>
</dbReference>
<evidence type="ECO:0000256" key="6">
    <source>
        <dbReference type="SAM" id="Phobius"/>
    </source>
</evidence>
<dbReference type="PANTHER" id="PTHR43289">
    <property type="entry name" value="MITOGEN-ACTIVATED PROTEIN KINASE KINASE KINASE 20-RELATED"/>
    <property type="match status" value="1"/>
</dbReference>
<evidence type="ECO:0000256" key="2">
    <source>
        <dbReference type="ARBA" id="ARBA00022741"/>
    </source>
</evidence>
<keyword evidence="9" id="KW-1185">Reference proteome</keyword>
<name>A0A9W6PRR1_9ACTN</name>
<feature type="compositionally biased region" description="Low complexity" evidence="5">
    <location>
        <begin position="330"/>
        <end position="365"/>
    </location>
</feature>
<keyword evidence="4" id="KW-0067">ATP-binding</keyword>
<dbReference type="RefSeq" id="WP_285562934.1">
    <property type="nucleotide sequence ID" value="NZ_BSRZ01000001.1"/>
</dbReference>
<feature type="region of interest" description="Disordered" evidence="5">
    <location>
        <begin position="460"/>
        <end position="586"/>
    </location>
</feature>
<dbReference type="Proteomes" id="UP001165124">
    <property type="component" value="Unassembled WGS sequence"/>
</dbReference>
<evidence type="ECO:0000313" key="8">
    <source>
        <dbReference type="EMBL" id="GLW61858.1"/>
    </source>
</evidence>
<dbReference type="Gene3D" id="1.10.510.10">
    <property type="entry name" value="Transferase(Phosphotransferase) domain 1"/>
    <property type="match status" value="1"/>
</dbReference>
<feature type="compositionally biased region" description="Basic and acidic residues" evidence="5">
    <location>
        <begin position="371"/>
        <end position="381"/>
    </location>
</feature>
<evidence type="ECO:0000259" key="7">
    <source>
        <dbReference type="PROSITE" id="PS50011"/>
    </source>
</evidence>
<feature type="compositionally biased region" description="Low complexity" evidence="5">
    <location>
        <begin position="513"/>
        <end position="553"/>
    </location>
</feature>
<dbReference type="PRINTS" id="PR01217">
    <property type="entry name" value="PRICHEXTENSN"/>
</dbReference>
<keyword evidence="1" id="KW-0808">Transferase</keyword>
<feature type="region of interest" description="Disordered" evidence="5">
    <location>
        <begin position="270"/>
        <end position="295"/>
    </location>
</feature>
<dbReference type="AlphaFoldDB" id="A0A9W6PRR1"/>
<keyword evidence="6" id="KW-0472">Membrane</keyword>
<comment type="caution">
    <text evidence="8">The sequence shown here is derived from an EMBL/GenBank/DDBJ whole genome shotgun (WGS) entry which is preliminary data.</text>
</comment>
<protein>
    <recommendedName>
        <fullName evidence="7">Protein kinase domain-containing protein</fullName>
    </recommendedName>
</protein>
<evidence type="ECO:0000313" key="9">
    <source>
        <dbReference type="Proteomes" id="UP001165124"/>
    </source>
</evidence>
<dbReference type="CDD" id="cd14014">
    <property type="entry name" value="STKc_PknB_like"/>
    <property type="match status" value="1"/>
</dbReference>
<evidence type="ECO:0000256" key="1">
    <source>
        <dbReference type="ARBA" id="ARBA00022679"/>
    </source>
</evidence>
<feature type="compositionally biased region" description="Gly residues" evidence="5">
    <location>
        <begin position="572"/>
        <end position="586"/>
    </location>
</feature>